<feature type="region of interest" description="Disordered" evidence="1">
    <location>
        <begin position="106"/>
        <end position="135"/>
    </location>
</feature>
<feature type="compositionally biased region" description="Low complexity" evidence="1">
    <location>
        <begin position="348"/>
        <end position="357"/>
    </location>
</feature>
<feature type="region of interest" description="Disordered" evidence="1">
    <location>
        <begin position="189"/>
        <end position="251"/>
    </location>
</feature>
<organism evidence="2 3">
    <name type="scientific">Orbilia oligospora</name>
    <name type="common">Nematode-trapping fungus</name>
    <name type="synonym">Arthrobotrys oligospora</name>
    <dbReference type="NCBI Taxonomy" id="2813651"/>
    <lineage>
        <taxon>Eukaryota</taxon>
        <taxon>Fungi</taxon>
        <taxon>Dikarya</taxon>
        <taxon>Ascomycota</taxon>
        <taxon>Pezizomycotina</taxon>
        <taxon>Orbiliomycetes</taxon>
        <taxon>Orbiliales</taxon>
        <taxon>Orbiliaceae</taxon>
        <taxon>Orbilia</taxon>
    </lineage>
</organism>
<dbReference type="AlphaFoldDB" id="A0A6G1MA10"/>
<feature type="compositionally biased region" description="Low complexity" evidence="1">
    <location>
        <begin position="45"/>
        <end position="70"/>
    </location>
</feature>
<dbReference type="Proteomes" id="UP000483672">
    <property type="component" value="Unassembled WGS sequence"/>
</dbReference>
<accession>A0A6G1MA10</accession>
<reference evidence="2 3" key="1">
    <citation type="submission" date="2019-06" db="EMBL/GenBank/DDBJ databases">
        <authorList>
            <person name="Palmer J.M."/>
        </authorList>
    </citation>
    <scope>NUCLEOTIDE SEQUENCE [LARGE SCALE GENOMIC DNA]</scope>
    <source>
        <strain evidence="2 3">TWF191</strain>
    </source>
</reference>
<feature type="compositionally biased region" description="Low complexity" evidence="1">
    <location>
        <begin position="112"/>
        <end position="130"/>
    </location>
</feature>
<feature type="region of interest" description="Disordered" evidence="1">
    <location>
        <begin position="339"/>
        <end position="383"/>
    </location>
</feature>
<protein>
    <recommendedName>
        <fullName evidence="4">F-box domain-containing protein</fullName>
    </recommendedName>
</protein>
<sequence length="474" mass="52497">MARFTMEPYTPPKAAVVLTKPHLSKMEKLEEKAINAVRRIKRIRIATSPSSSSSSSSASASSITNANAPAKKSILQNPTSSTHSPSSPSRSRDILLKSPNHLRNLVHRRQKSSSSTSSSSSSSSSSSNSSQTPNNTAAHKVLFVPELLEVILTYVPSLQVLTSIRQVHPFFKDLVHTSPVLAWQTWTSKSSTPPRRIHHTTPSTPGLGLYTISNSVDKPSTSHPRTPSSSSPRTISPNGSSISSSSSGGSIDRTRDLEICTLLLPILSKWWKTIARNTANYRFFQVDSCVYNRFFPPDLLKSINFTRPAIHVDDLILSFTSTYAFLSYGCTHNITLEDQNRDREHNNSASAATTSSSDIDDDDVLPPCNGSNNSNSQTNCSEEMVLQQQQDMSVTIEKLLRMMWIPLSETLRRSRDEKFLKLSGLKYTRTMTVTVKARDVDYSNGKGGRGEERGVVELHLECMEPYDVSIERLF</sequence>
<evidence type="ECO:0000313" key="3">
    <source>
        <dbReference type="Proteomes" id="UP000483672"/>
    </source>
</evidence>
<gene>
    <name evidence="2" type="ORF">TWF191_008691</name>
</gene>
<feature type="compositionally biased region" description="Polar residues" evidence="1">
    <location>
        <begin position="369"/>
        <end position="383"/>
    </location>
</feature>
<feature type="region of interest" description="Disordered" evidence="1">
    <location>
        <begin position="44"/>
        <end position="94"/>
    </location>
</feature>
<feature type="compositionally biased region" description="Low complexity" evidence="1">
    <location>
        <begin position="78"/>
        <end position="89"/>
    </location>
</feature>
<evidence type="ECO:0000256" key="1">
    <source>
        <dbReference type="SAM" id="MobiDB-lite"/>
    </source>
</evidence>
<proteinExistence type="predicted"/>
<dbReference type="EMBL" id="WIPF01000006">
    <property type="protein sequence ID" value="KAF3230850.1"/>
    <property type="molecule type" value="Genomic_DNA"/>
</dbReference>
<comment type="caution">
    <text evidence="2">The sequence shown here is derived from an EMBL/GenBank/DDBJ whole genome shotgun (WGS) entry which is preliminary data.</text>
</comment>
<evidence type="ECO:0008006" key="4">
    <source>
        <dbReference type="Google" id="ProtNLM"/>
    </source>
</evidence>
<evidence type="ECO:0000313" key="2">
    <source>
        <dbReference type="EMBL" id="KAF3230850.1"/>
    </source>
</evidence>
<feature type="compositionally biased region" description="Low complexity" evidence="1">
    <location>
        <begin position="219"/>
        <end position="251"/>
    </location>
</feature>
<name>A0A6G1MA10_ORBOL</name>